<keyword evidence="9" id="KW-0564">Palmitate</keyword>
<comment type="subcellular location">
    <subcellularLocation>
        <location evidence="1 12">Cell membrane</location>
        <topology evidence="1 12">Multi-pass membrane protein</topology>
    </subcellularLocation>
</comment>
<dbReference type="AlphaFoldDB" id="A0A0B7GM58"/>
<dbReference type="GO" id="GO:0005886">
    <property type="term" value="C:plasma membrane"/>
    <property type="evidence" value="ECO:0007669"/>
    <property type="project" value="UniProtKB-SubCell"/>
</dbReference>
<evidence type="ECO:0000256" key="14">
    <source>
        <dbReference type="SAM" id="MobiDB-lite"/>
    </source>
</evidence>
<feature type="transmembrane region" description="Helical" evidence="12">
    <location>
        <begin position="178"/>
        <end position="199"/>
    </location>
</feature>
<evidence type="ECO:0000313" key="21">
    <source>
        <dbReference type="Proteomes" id="UP000280549"/>
    </source>
</evidence>
<dbReference type="NCBIfam" id="NF002687">
    <property type="entry name" value="PRK02463.1"/>
    <property type="match status" value="1"/>
</dbReference>
<evidence type="ECO:0000256" key="4">
    <source>
        <dbReference type="ARBA" id="ARBA00022692"/>
    </source>
</evidence>
<dbReference type="EMBL" id="RJMR01000009">
    <property type="protein sequence ID" value="RSI22670.1"/>
    <property type="molecule type" value="Genomic_DNA"/>
</dbReference>
<comment type="function">
    <text evidence="12">Required for the insertion and/or proper folding and/or complex formation of integral membrane proteins into the membrane. Involved in integration of membrane proteins that insert both dependently and independently of the Sec translocase complex, as well as at least some lipoproteins.</text>
</comment>
<evidence type="ECO:0000256" key="9">
    <source>
        <dbReference type="ARBA" id="ARBA00023139"/>
    </source>
</evidence>
<keyword evidence="5 12" id="KW-0732">Signal</keyword>
<evidence type="ECO:0000256" key="3">
    <source>
        <dbReference type="ARBA" id="ARBA00022475"/>
    </source>
</evidence>
<dbReference type="InterPro" id="IPR001708">
    <property type="entry name" value="YidC/ALB3/OXA1/COX18"/>
</dbReference>
<evidence type="ECO:0000256" key="7">
    <source>
        <dbReference type="ARBA" id="ARBA00022989"/>
    </source>
</evidence>
<evidence type="ECO:0000256" key="2">
    <source>
        <dbReference type="ARBA" id="ARBA00022448"/>
    </source>
</evidence>
<feature type="coiled-coil region" evidence="13">
    <location>
        <begin position="102"/>
        <end position="129"/>
    </location>
</feature>
<keyword evidence="2 12" id="KW-0813">Transport</keyword>
<dbReference type="PANTHER" id="PTHR12428">
    <property type="entry name" value="OXA1"/>
    <property type="match status" value="1"/>
</dbReference>
<evidence type="ECO:0000313" key="16">
    <source>
        <dbReference type="EMBL" id="CEL90932.1"/>
    </source>
</evidence>
<feature type="compositionally biased region" description="Basic residues" evidence="14">
    <location>
        <begin position="293"/>
        <end position="307"/>
    </location>
</feature>
<reference evidence="16 19" key="1">
    <citation type="submission" date="2015-01" db="EMBL/GenBank/DDBJ databases">
        <authorList>
            <person name="Pelicic Vladimir"/>
        </authorList>
    </citation>
    <scope>NUCLEOTIDE SEQUENCE [LARGE SCALE GENOMIC DNA]</scope>
    <source>
        <strain evidence="16 19">2908</strain>
    </source>
</reference>
<name>A0A0B7GM58_STRSA</name>
<reference evidence="20 21" key="2">
    <citation type="submission" date="2018-11" db="EMBL/GenBank/DDBJ databases">
        <title>Species Designations Belie Phenotypic and Genotypic Heterogeneity in Oral Streptococci.</title>
        <authorList>
            <person name="Velsko I."/>
        </authorList>
    </citation>
    <scope>NUCLEOTIDE SEQUENCE [LARGE SCALE GENOMIC DNA]</scope>
    <source>
        <strain evidence="18 21">BCC20</strain>
        <strain evidence="17 20">KLC04</strain>
    </source>
</reference>
<feature type="transmembrane region" description="Helical" evidence="12">
    <location>
        <begin position="232"/>
        <end position="252"/>
    </location>
</feature>
<dbReference type="InterPro" id="IPR047196">
    <property type="entry name" value="YidC_ALB_C"/>
</dbReference>
<keyword evidence="6 12" id="KW-0653">Protein transport</keyword>
<keyword evidence="4 12" id="KW-0812">Transmembrane</keyword>
<evidence type="ECO:0000256" key="10">
    <source>
        <dbReference type="ARBA" id="ARBA00023186"/>
    </source>
</evidence>
<evidence type="ECO:0000313" key="19">
    <source>
        <dbReference type="Proteomes" id="UP000183504"/>
    </source>
</evidence>
<dbReference type="Proteomes" id="UP000280549">
    <property type="component" value="Unassembled WGS sequence"/>
</dbReference>
<feature type="transmembrane region" description="Helical" evidence="12">
    <location>
        <begin position="133"/>
        <end position="158"/>
    </location>
</feature>
<evidence type="ECO:0000256" key="12">
    <source>
        <dbReference type="HAMAP-Rule" id="MF_01811"/>
    </source>
</evidence>
<dbReference type="PANTHER" id="PTHR12428:SF65">
    <property type="entry name" value="CYTOCHROME C OXIDASE ASSEMBLY PROTEIN COX18, MITOCHONDRIAL"/>
    <property type="match status" value="1"/>
</dbReference>
<evidence type="ECO:0000313" key="20">
    <source>
        <dbReference type="Proteomes" id="UP000272846"/>
    </source>
</evidence>
<evidence type="ECO:0000256" key="11">
    <source>
        <dbReference type="ARBA" id="ARBA00023288"/>
    </source>
</evidence>
<dbReference type="GO" id="GO:0015031">
    <property type="term" value="P:protein transport"/>
    <property type="evidence" value="ECO:0007669"/>
    <property type="project" value="UniProtKB-KW"/>
</dbReference>
<dbReference type="InterPro" id="IPR023060">
    <property type="entry name" value="YidC/YidC1/YidC2_Firmicutes"/>
</dbReference>
<dbReference type="EMBL" id="CDMW01000001">
    <property type="protein sequence ID" value="CEL90932.1"/>
    <property type="molecule type" value="Genomic_DNA"/>
</dbReference>
<dbReference type="GO" id="GO:0051205">
    <property type="term" value="P:protein insertion into membrane"/>
    <property type="evidence" value="ECO:0007669"/>
    <property type="project" value="TreeGrafter"/>
</dbReference>
<dbReference type="NCBIfam" id="TIGR03592">
    <property type="entry name" value="yidC_oxa1_cterm"/>
    <property type="match status" value="1"/>
</dbReference>
<evidence type="ECO:0000256" key="8">
    <source>
        <dbReference type="ARBA" id="ARBA00023136"/>
    </source>
</evidence>
<dbReference type="EMBL" id="RJMK01000001">
    <property type="protein sequence ID" value="RSI09329.1"/>
    <property type="molecule type" value="Genomic_DNA"/>
</dbReference>
<sequence>MKHFKRFLFSGMGLAALLFLSGCVGRDKAGNPSGLIWDVIGQPMADGIQFFAKNSGLGYGLAIIIVTLIVRIIILPLGIYQSWKATLQSEKMNYFKPIFAPIQERIKNAETQEEKMQAQQELMAAQKENGLSMFGGIGCLPLLIQMPFFSALFFAAQYTQGVAGSSFLWIKDLAKSDWALTAIVGILYYIQSVLSLHGIEDETQRNSMKQASYMSPIMIVGFSFLSPAAVTLYWVVGGFIQIIQQFIINYIIRPRLRKQVAEEFEKNPPKGLKKASRAKDVTPKAQPAIEQKNKKKKNRNAGKQRSR</sequence>
<dbReference type="Proteomes" id="UP000183504">
    <property type="component" value="Unassembled WGS sequence"/>
</dbReference>
<keyword evidence="7 12" id="KW-1133">Transmembrane helix</keyword>
<dbReference type="PROSITE" id="PS51257">
    <property type="entry name" value="PROKAR_LIPOPROTEIN"/>
    <property type="match status" value="1"/>
</dbReference>
<dbReference type="RefSeq" id="WP_002909077.1">
    <property type="nucleotide sequence ID" value="NZ_CAXTGR010000004.1"/>
</dbReference>
<accession>A0A0B7GM58</accession>
<organism evidence="16 19">
    <name type="scientific">Streptococcus sanguinis</name>
    <dbReference type="NCBI Taxonomy" id="1305"/>
    <lineage>
        <taxon>Bacteria</taxon>
        <taxon>Bacillati</taxon>
        <taxon>Bacillota</taxon>
        <taxon>Bacilli</taxon>
        <taxon>Lactobacillales</taxon>
        <taxon>Streptococcaceae</taxon>
        <taxon>Streptococcus</taxon>
    </lineage>
</organism>
<evidence type="ECO:0000256" key="6">
    <source>
        <dbReference type="ARBA" id="ARBA00022927"/>
    </source>
</evidence>
<dbReference type="HAMAP" id="MF_01811">
    <property type="entry name" value="YidC_type2"/>
    <property type="match status" value="1"/>
</dbReference>
<evidence type="ECO:0000256" key="5">
    <source>
        <dbReference type="ARBA" id="ARBA00022729"/>
    </source>
</evidence>
<dbReference type="Pfam" id="PF02096">
    <property type="entry name" value="60KD_IMP"/>
    <property type="match status" value="1"/>
</dbReference>
<evidence type="ECO:0000256" key="13">
    <source>
        <dbReference type="SAM" id="Coils"/>
    </source>
</evidence>
<keyword evidence="3 12" id="KW-1003">Cell membrane</keyword>
<keyword evidence="8 12" id="KW-0472">Membrane</keyword>
<dbReference type="Proteomes" id="UP000272846">
    <property type="component" value="Unassembled WGS sequence"/>
</dbReference>
<evidence type="ECO:0000313" key="17">
    <source>
        <dbReference type="EMBL" id="RSI09329.1"/>
    </source>
</evidence>
<keyword evidence="13" id="KW-0175">Coiled coil</keyword>
<evidence type="ECO:0000313" key="18">
    <source>
        <dbReference type="EMBL" id="RSI22670.1"/>
    </source>
</evidence>
<dbReference type="InterPro" id="IPR028055">
    <property type="entry name" value="YidC/Oxa/ALB_C"/>
</dbReference>
<gene>
    <name evidence="16" type="primary">yidC1</name>
    <name evidence="12 17" type="synonym">yidC</name>
    <name evidence="18" type="ORF">D8881_10310</name>
    <name evidence="17" type="ORF">D8888_00215</name>
    <name evidence="16" type="ORF">SSV_1643</name>
</gene>
<feature type="domain" description="Membrane insertase YidC/Oxa/ALB C-terminal" evidence="15">
    <location>
        <begin position="59"/>
        <end position="249"/>
    </location>
</feature>
<dbReference type="CDD" id="cd20070">
    <property type="entry name" value="5TM_YidC_Alb3"/>
    <property type="match status" value="1"/>
</dbReference>
<dbReference type="GO" id="GO:0032977">
    <property type="term" value="F:membrane insertase activity"/>
    <property type="evidence" value="ECO:0007669"/>
    <property type="project" value="InterPro"/>
</dbReference>
<protein>
    <recommendedName>
        <fullName evidence="12">Membrane protein insertase YidC</fullName>
    </recommendedName>
    <alternativeName>
        <fullName evidence="12">Foldase YidC</fullName>
    </alternativeName>
    <alternativeName>
        <fullName evidence="12">Membrane integrase YidC</fullName>
    </alternativeName>
    <alternativeName>
        <fullName evidence="12">Membrane protein YidC</fullName>
    </alternativeName>
</protein>
<comment type="similarity">
    <text evidence="12">Belongs to the OXA1/ALB3/YidC family. Type 2 subfamily.</text>
</comment>
<evidence type="ECO:0000259" key="15">
    <source>
        <dbReference type="Pfam" id="PF02096"/>
    </source>
</evidence>
<proteinExistence type="inferred from homology"/>
<feature type="region of interest" description="Disordered" evidence="14">
    <location>
        <begin position="263"/>
        <end position="307"/>
    </location>
</feature>
<evidence type="ECO:0000256" key="1">
    <source>
        <dbReference type="ARBA" id="ARBA00004651"/>
    </source>
</evidence>
<keyword evidence="11 12" id="KW-0449">Lipoprotein</keyword>
<feature type="transmembrane region" description="Helical" evidence="12">
    <location>
        <begin position="59"/>
        <end position="80"/>
    </location>
</feature>
<keyword evidence="10 12" id="KW-0143">Chaperone</keyword>